<dbReference type="Gene3D" id="3.40.50.300">
    <property type="entry name" value="P-loop containing nucleotide triphosphate hydrolases"/>
    <property type="match status" value="1"/>
</dbReference>
<sequence length="354" mass="38081">MSNEGQPPEVVVESLGVAVGIPVTGSAADRLRRQWSRALTDREASTVVDLELLDPAAEVAHDYAVTSRVTMAALDATAGRRLNLHAGAVADEDGRTLAVIGPSGSGKTTAISLLAGRLGYLSDETVSIDETLEVHPHPKPLSVITDPDAPYLKSSLSPDDLGLRRPPDRAHLHRIVLLHRGTGDEGLVPVPDPRAIVEIVEQTSSLVRLEHPIHRVASTIDACGGVWALEYHEFTGWLEDVVGLLDREPRTAPWHAHHPFDPGTAGDPVPGAWSRAPWTDAEEYDDELVLMIGDGVHALAGLGVLIWLALEQPRTADELVARAQTLWGDHPDAADKVADALELMADQRMVQRPA</sequence>
<evidence type="ECO:0000313" key="1">
    <source>
        <dbReference type="EMBL" id="MFC7361124.1"/>
    </source>
</evidence>
<protein>
    <recommendedName>
        <fullName evidence="3">ATP-binding cassette domain-containing protein</fullName>
    </recommendedName>
</protein>
<dbReference type="EMBL" id="JBHTCH010000014">
    <property type="protein sequence ID" value="MFC7361124.1"/>
    <property type="molecule type" value="Genomic_DNA"/>
</dbReference>
<evidence type="ECO:0000313" key="2">
    <source>
        <dbReference type="Proteomes" id="UP001596524"/>
    </source>
</evidence>
<keyword evidence="2" id="KW-1185">Reference proteome</keyword>
<proteinExistence type="predicted"/>
<dbReference type="Proteomes" id="UP001596524">
    <property type="component" value="Unassembled WGS sequence"/>
</dbReference>
<dbReference type="RefSeq" id="WP_255888361.1">
    <property type="nucleotide sequence ID" value="NZ_JAFMZM010000001.1"/>
</dbReference>
<name>A0ABW2N1E6_9ACTN</name>
<organism evidence="1 2">
    <name type="scientific">Nocardioides astragali</name>
    <dbReference type="NCBI Taxonomy" id="1776736"/>
    <lineage>
        <taxon>Bacteria</taxon>
        <taxon>Bacillati</taxon>
        <taxon>Actinomycetota</taxon>
        <taxon>Actinomycetes</taxon>
        <taxon>Propionibacteriales</taxon>
        <taxon>Nocardioidaceae</taxon>
        <taxon>Nocardioides</taxon>
    </lineage>
</organism>
<evidence type="ECO:0008006" key="3">
    <source>
        <dbReference type="Google" id="ProtNLM"/>
    </source>
</evidence>
<accession>A0ABW2N1E6</accession>
<gene>
    <name evidence="1" type="ORF">ACFQO6_12660</name>
</gene>
<reference evidence="2" key="1">
    <citation type="journal article" date="2019" name="Int. J. Syst. Evol. Microbiol.">
        <title>The Global Catalogue of Microorganisms (GCM) 10K type strain sequencing project: providing services to taxonomists for standard genome sequencing and annotation.</title>
        <authorList>
            <consortium name="The Broad Institute Genomics Platform"/>
            <consortium name="The Broad Institute Genome Sequencing Center for Infectious Disease"/>
            <person name="Wu L."/>
            <person name="Ma J."/>
        </authorList>
    </citation>
    <scope>NUCLEOTIDE SEQUENCE [LARGE SCALE GENOMIC DNA]</scope>
    <source>
        <strain evidence="2">FCH27</strain>
    </source>
</reference>
<dbReference type="SUPFAM" id="SSF53795">
    <property type="entry name" value="PEP carboxykinase-like"/>
    <property type="match status" value="1"/>
</dbReference>
<dbReference type="InterPro" id="IPR027417">
    <property type="entry name" value="P-loop_NTPase"/>
</dbReference>
<comment type="caution">
    <text evidence="1">The sequence shown here is derived from an EMBL/GenBank/DDBJ whole genome shotgun (WGS) entry which is preliminary data.</text>
</comment>